<feature type="compositionally biased region" description="Gly residues" evidence="12">
    <location>
        <begin position="1"/>
        <end position="10"/>
    </location>
</feature>
<evidence type="ECO:0000256" key="9">
    <source>
        <dbReference type="ARBA" id="ARBA00023065"/>
    </source>
</evidence>
<dbReference type="GO" id="GO:0042391">
    <property type="term" value="P:regulation of membrane potential"/>
    <property type="evidence" value="ECO:0007669"/>
    <property type="project" value="TreeGrafter"/>
</dbReference>
<dbReference type="Pfam" id="PF00027">
    <property type="entry name" value="cNMP_binding"/>
    <property type="match status" value="1"/>
</dbReference>
<dbReference type="CDD" id="cd00038">
    <property type="entry name" value="CAP_ED"/>
    <property type="match status" value="1"/>
</dbReference>
<comment type="subcellular location">
    <subcellularLocation>
        <location evidence="1">Membrane</location>
        <topology evidence="1">Multi-pass membrane protein</topology>
    </subcellularLocation>
</comment>
<evidence type="ECO:0000313" key="16">
    <source>
        <dbReference type="Proteomes" id="UP000324585"/>
    </source>
</evidence>
<keyword evidence="10 13" id="KW-0472">Membrane</keyword>
<dbReference type="InterPro" id="IPR018490">
    <property type="entry name" value="cNMP-bd_dom_sf"/>
</dbReference>
<dbReference type="SUPFAM" id="SSF51206">
    <property type="entry name" value="cAMP-binding domain-like"/>
    <property type="match status" value="1"/>
</dbReference>
<evidence type="ECO:0000256" key="1">
    <source>
        <dbReference type="ARBA" id="ARBA00004141"/>
    </source>
</evidence>
<dbReference type="SMART" id="SM00100">
    <property type="entry name" value="cNMP"/>
    <property type="match status" value="1"/>
</dbReference>
<feature type="region of interest" description="Disordered" evidence="12">
    <location>
        <begin position="1"/>
        <end position="55"/>
    </location>
</feature>
<dbReference type="PANTHER" id="PTHR10217">
    <property type="entry name" value="VOLTAGE AND LIGAND GATED POTASSIUM CHANNEL"/>
    <property type="match status" value="1"/>
</dbReference>
<feature type="region of interest" description="Disordered" evidence="12">
    <location>
        <begin position="801"/>
        <end position="829"/>
    </location>
</feature>
<evidence type="ECO:0000256" key="10">
    <source>
        <dbReference type="ARBA" id="ARBA00023136"/>
    </source>
</evidence>
<sequence>MRSGSGGMPPGSGAMSTDQTPLTPSGPVSRHDSGQAPSAEAGASPAVVPPHDTDVLHEHVQGAQPQQVNDVGALSSVVQTPEQDSDVESLTAVPFDNDTTRRVMSVSDRELGNDDSIRSQAPVFEHAPGGQDFSSVSASLRTMVNSIGNKVHATSHAEFPQGAGSPRVSSETQPKEISGCEAFDPIDVTDADLDNLEHAACEQNTGPLRRSASGTRVDTDEVDVQEEEYALLSSDLIADAPPSERSVGASASHSARQRDRELLQSALKAMASEQENKFRIEAMPETRLYIPPDSKFLPFWAMCIFIAVIYSSIVTVYVACFLGTMTTSDWYWYGELLLTLLFVADFVLAFFTGFVEEDGHSVVSQKEICIHYLRTWFLPDLLGMIPWPYIAFAIQPNVAISGWNLLSFISMLKVFKIPVLWQSLRGSNTFVWLEVRFNIKGEISLMLLFLMCAVLAAHWIACLFYFFALLNNPSATNTWVERAGTVGNVFDSYVVALYFATYTITTIGYGDVVPISVQELAYTCFAMAIGASFFVFVVGNLSGIIARLGASRSYYRELDDALRAFCIFYNIPDELHFRIRRFFVHQQQYNPYAHTQQFLGALSVELHAKVNLETYGDFANRSVYLHDMNSENIASVYASAVQLSFAPGETVFLRHTWPLGSYVVVRGTCTERSPQGETLRSFGPDSVFGEEGLVCYKRRMSTVVSEGYCDLLLLPIKDLLAGVQSCGALPSVLHFESLRSWAGFVELASTRARMRNLSRKLLQVAKAMHAEDFSRVEEEEARAEARIQVILAAKKEQQLGRSHSLGGKSPVLFDQETSTSDDHEEVPPKDPLAELDELLDSVEQVREILQESRAIVAENLRFLAREEELAQRAGSARLAFFSLDADAARDTQGAS</sequence>
<dbReference type="GO" id="GO:0005886">
    <property type="term" value="C:plasma membrane"/>
    <property type="evidence" value="ECO:0007669"/>
    <property type="project" value="TreeGrafter"/>
</dbReference>
<evidence type="ECO:0000256" key="13">
    <source>
        <dbReference type="SAM" id="Phobius"/>
    </source>
</evidence>
<dbReference type="Gene3D" id="2.60.120.10">
    <property type="entry name" value="Jelly Rolls"/>
    <property type="match status" value="1"/>
</dbReference>
<evidence type="ECO:0000256" key="7">
    <source>
        <dbReference type="ARBA" id="ARBA00022958"/>
    </source>
</evidence>
<dbReference type="InterPro" id="IPR050818">
    <property type="entry name" value="KCNH_animal-type"/>
</dbReference>
<dbReference type="Pfam" id="PF00520">
    <property type="entry name" value="Ion_trans"/>
    <property type="match status" value="1"/>
</dbReference>
<dbReference type="InterPro" id="IPR003938">
    <property type="entry name" value="K_chnl_volt-dep_EAG/ELK/ERG"/>
</dbReference>
<dbReference type="Gene3D" id="1.10.287.630">
    <property type="entry name" value="Helix hairpin bin"/>
    <property type="match status" value="1"/>
</dbReference>
<evidence type="ECO:0000256" key="4">
    <source>
        <dbReference type="ARBA" id="ARBA00022692"/>
    </source>
</evidence>
<feature type="transmembrane region" description="Helical" evidence="13">
    <location>
        <begin position="297"/>
        <end position="324"/>
    </location>
</feature>
<dbReference type="InterPro" id="IPR014710">
    <property type="entry name" value="RmlC-like_jellyroll"/>
</dbReference>
<evidence type="ECO:0000256" key="3">
    <source>
        <dbReference type="ARBA" id="ARBA00022538"/>
    </source>
</evidence>
<feature type="domain" description="Cyclic nucleotide-binding" evidence="14">
    <location>
        <begin position="624"/>
        <end position="714"/>
    </location>
</feature>
<keyword evidence="9" id="KW-0406">Ion transport</keyword>
<dbReference type="PANTHER" id="PTHR10217:SF435">
    <property type="entry name" value="POTASSIUM VOLTAGE-GATED CHANNEL PROTEIN EAG"/>
    <property type="match status" value="1"/>
</dbReference>
<protein>
    <submittedName>
        <fullName evidence="15">Potassium voltage-gated channel subfamily H member 7</fullName>
    </submittedName>
</protein>
<keyword evidence="6" id="KW-0851">Voltage-gated channel</keyword>
<keyword evidence="7" id="KW-0630">Potassium</keyword>
<dbReference type="PRINTS" id="PR01463">
    <property type="entry name" value="EAGCHANLFMLY"/>
</dbReference>
<dbReference type="InterPro" id="IPR000595">
    <property type="entry name" value="cNMP-bd_dom"/>
</dbReference>
<dbReference type="InterPro" id="IPR005821">
    <property type="entry name" value="Ion_trans_dom"/>
</dbReference>
<comment type="caution">
    <text evidence="15">The sequence shown here is derived from an EMBL/GenBank/DDBJ whole genome shotgun (WGS) entry which is preliminary data.</text>
</comment>
<dbReference type="OrthoDB" id="432483at2759"/>
<gene>
    <name evidence="15" type="ORF">FVE85_7535</name>
</gene>
<dbReference type="GO" id="GO:0005249">
    <property type="term" value="F:voltage-gated potassium channel activity"/>
    <property type="evidence" value="ECO:0007669"/>
    <property type="project" value="InterPro"/>
</dbReference>
<keyword evidence="4 13" id="KW-0812">Transmembrane</keyword>
<dbReference type="EMBL" id="VRMN01000001">
    <property type="protein sequence ID" value="KAA8499950.1"/>
    <property type="molecule type" value="Genomic_DNA"/>
</dbReference>
<evidence type="ECO:0000256" key="2">
    <source>
        <dbReference type="ARBA" id="ARBA00022448"/>
    </source>
</evidence>
<dbReference type="GO" id="GO:0034702">
    <property type="term" value="C:monoatomic ion channel complex"/>
    <property type="evidence" value="ECO:0007669"/>
    <property type="project" value="UniProtKB-KW"/>
</dbReference>
<keyword evidence="2" id="KW-0813">Transport</keyword>
<organism evidence="15 16">
    <name type="scientific">Porphyridium purpureum</name>
    <name type="common">Red alga</name>
    <name type="synonym">Porphyridium cruentum</name>
    <dbReference type="NCBI Taxonomy" id="35688"/>
    <lineage>
        <taxon>Eukaryota</taxon>
        <taxon>Rhodophyta</taxon>
        <taxon>Bangiophyceae</taxon>
        <taxon>Porphyridiales</taxon>
        <taxon>Porphyridiaceae</taxon>
        <taxon>Porphyridium</taxon>
    </lineage>
</organism>
<dbReference type="Gene3D" id="1.10.287.70">
    <property type="match status" value="1"/>
</dbReference>
<proteinExistence type="predicted"/>
<evidence type="ECO:0000256" key="11">
    <source>
        <dbReference type="ARBA" id="ARBA00023303"/>
    </source>
</evidence>
<feature type="transmembrane region" description="Helical" evidence="13">
    <location>
        <begin position="520"/>
        <end position="546"/>
    </location>
</feature>
<keyword evidence="3" id="KW-0633">Potassium transport</keyword>
<evidence type="ECO:0000256" key="12">
    <source>
        <dbReference type="SAM" id="MobiDB-lite"/>
    </source>
</evidence>
<evidence type="ECO:0000256" key="6">
    <source>
        <dbReference type="ARBA" id="ARBA00022882"/>
    </source>
</evidence>
<keyword evidence="16" id="KW-1185">Reference proteome</keyword>
<evidence type="ECO:0000259" key="14">
    <source>
        <dbReference type="PROSITE" id="PS50042"/>
    </source>
</evidence>
<name>A0A5J4Z9Z7_PORPP</name>
<keyword evidence="5" id="KW-0631">Potassium channel</keyword>
<accession>A0A5J4Z9Z7</accession>
<evidence type="ECO:0000313" key="15">
    <source>
        <dbReference type="EMBL" id="KAA8499950.1"/>
    </source>
</evidence>
<feature type="transmembrane region" description="Helical" evidence="13">
    <location>
        <begin position="330"/>
        <end position="355"/>
    </location>
</feature>
<keyword evidence="8 13" id="KW-1133">Transmembrane helix</keyword>
<evidence type="ECO:0000256" key="8">
    <source>
        <dbReference type="ARBA" id="ARBA00022989"/>
    </source>
</evidence>
<dbReference type="Proteomes" id="UP000324585">
    <property type="component" value="Unassembled WGS sequence"/>
</dbReference>
<dbReference type="OMA" id="ERRIWHY"/>
<feature type="transmembrane region" description="Helical" evidence="13">
    <location>
        <begin position="445"/>
        <end position="468"/>
    </location>
</feature>
<dbReference type="AlphaFoldDB" id="A0A5J4Z9Z7"/>
<evidence type="ECO:0000256" key="5">
    <source>
        <dbReference type="ARBA" id="ARBA00022826"/>
    </source>
</evidence>
<dbReference type="SUPFAM" id="SSF81324">
    <property type="entry name" value="Voltage-gated potassium channels"/>
    <property type="match status" value="1"/>
</dbReference>
<keyword evidence="11" id="KW-0407">Ion channel</keyword>
<reference evidence="16" key="1">
    <citation type="journal article" date="2019" name="Nat. Commun.">
        <title>Expansion of phycobilisome linker gene families in mesophilic red algae.</title>
        <authorList>
            <person name="Lee J."/>
            <person name="Kim D."/>
            <person name="Bhattacharya D."/>
            <person name="Yoon H.S."/>
        </authorList>
    </citation>
    <scope>NUCLEOTIDE SEQUENCE [LARGE SCALE GENOMIC DNA]</scope>
    <source>
        <strain evidence="16">CCMP 1328</strain>
    </source>
</reference>
<dbReference type="PROSITE" id="PS50042">
    <property type="entry name" value="CNMP_BINDING_3"/>
    <property type="match status" value="1"/>
</dbReference>